<reference evidence="1" key="1">
    <citation type="submission" date="2022-06" db="EMBL/GenBank/DDBJ databases">
        <title>Uncovering the hologenomic basis of an extraordinary plant invasion.</title>
        <authorList>
            <person name="Bieker V.C."/>
            <person name="Martin M.D."/>
            <person name="Gilbert T."/>
            <person name="Hodgins K."/>
            <person name="Battlay P."/>
            <person name="Petersen B."/>
            <person name="Wilson J."/>
        </authorList>
    </citation>
    <scope>NUCLEOTIDE SEQUENCE</scope>
    <source>
        <strain evidence="1">AA19_3_7</strain>
        <tissue evidence="1">Leaf</tissue>
    </source>
</reference>
<dbReference type="AlphaFoldDB" id="A0AAD5GPD7"/>
<proteinExistence type="predicted"/>
<protein>
    <submittedName>
        <fullName evidence="1">Uncharacterized protein</fullName>
    </submittedName>
</protein>
<evidence type="ECO:0000313" key="2">
    <source>
        <dbReference type="Proteomes" id="UP001206925"/>
    </source>
</evidence>
<organism evidence="1 2">
    <name type="scientific">Ambrosia artemisiifolia</name>
    <name type="common">Common ragweed</name>
    <dbReference type="NCBI Taxonomy" id="4212"/>
    <lineage>
        <taxon>Eukaryota</taxon>
        <taxon>Viridiplantae</taxon>
        <taxon>Streptophyta</taxon>
        <taxon>Embryophyta</taxon>
        <taxon>Tracheophyta</taxon>
        <taxon>Spermatophyta</taxon>
        <taxon>Magnoliopsida</taxon>
        <taxon>eudicotyledons</taxon>
        <taxon>Gunneridae</taxon>
        <taxon>Pentapetalae</taxon>
        <taxon>asterids</taxon>
        <taxon>campanulids</taxon>
        <taxon>Asterales</taxon>
        <taxon>Asteraceae</taxon>
        <taxon>Asteroideae</taxon>
        <taxon>Heliantheae alliance</taxon>
        <taxon>Heliantheae</taxon>
        <taxon>Ambrosia</taxon>
    </lineage>
</organism>
<dbReference type="EMBL" id="JAMZMK010006158">
    <property type="protein sequence ID" value="KAI7750402.1"/>
    <property type="molecule type" value="Genomic_DNA"/>
</dbReference>
<comment type="caution">
    <text evidence="1">The sequence shown here is derived from an EMBL/GenBank/DDBJ whole genome shotgun (WGS) entry which is preliminary data.</text>
</comment>
<accession>A0AAD5GPD7</accession>
<sequence>MPSNASLMNFSLVQAYYRQQGSMEMDYFTGNKWSTVKIKMT</sequence>
<gene>
    <name evidence="1" type="ORF">M8C21_013419</name>
</gene>
<keyword evidence="2" id="KW-1185">Reference proteome</keyword>
<evidence type="ECO:0000313" key="1">
    <source>
        <dbReference type="EMBL" id="KAI7750402.1"/>
    </source>
</evidence>
<dbReference type="Proteomes" id="UP001206925">
    <property type="component" value="Unassembled WGS sequence"/>
</dbReference>
<name>A0AAD5GPD7_AMBAR</name>